<dbReference type="Pfam" id="PF05136">
    <property type="entry name" value="Phage_portal_2"/>
    <property type="match status" value="1"/>
</dbReference>
<proteinExistence type="predicted"/>
<dbReference type="PATRIC" id="fig|1217705.3.peg.1832"/>
<reference evidence="2 3" key="1">
    <citation type="submission" date="2013-02" db="EMBL/GenBank/DDBJ databases">
        <title>The Genome Sequence of Acinetobacter sp. ANC 3862.</title>
        <authorList>
            <consortium name="The Broad Institute Genome Sequencing Platform"/>
            <consortium name="The Broad Institute Genome Sequencing Center for Infectious Disease"/>
            <person name="Cerqueira G."/>
            <person name="Feldgarden M."/>
            <person name="Courvalin P."/>
            <person name="Perichon B."/>
            <person name="Grillot-Courvalin C."/>
            <person name="Clermont D."/>
            <person name="Rocha E."/>
            <person name="Yoon E.-J."/>
            <person name="Nemec A."/>
            <person name="Walker B."/>
            <person name="Young S.K."/>
            <person name="Zeng Q."/>
            <person name="Gargeya S."/>
            <person name="Fitzgerald M."/>
            <person name="Haas B."/>
            <person name="Abouelleil A."/>
            <person name="Alvarado L."/>
            <person name="Arachchi H.M."/>
            <person name="Berlin A.M."/>
            <person name="Chapman S.B."/>
            <person name="Dewar J."/>
            <person name="Goldberg J."/>
            <person name="Griggs A."/>
            <person name="Gujja S."/>
            <person name="Hansen M."/>
            <person name="Howarth C."/>
            <person name="Imamovic A."/>
            <person name="Larimer J."/>
            <person name="McCowan C."/>
            <person name="Murphy C."/>
            <person name="Neiman D."/>
            <person name="Pearson M."/>
            <person name="Priest M."/>
            <person name="Roberts A."/>
            <person name="Saif S."/>
            <person name="Shea T."/>
            <person name="Sisk P."/>
            <person name="Sykes S."/>
            <person name="Wortman J."/>
            <person name="Nusbaum C."/>
            <person name="Birren B."/>
        </authorList>
    </citation>
    <scope>NUCLEOTIDE SEQUENCE [LARGE SCALE GENOMIC DNA]</scope>
    <source>
        <strain evidence="2 3">ANC 3862</strain>
    </source>
</reference>
<protein>
    <submittedName>
        <fullName evidence="2">Lambda family phage portal protein</fullName>
    </submittedName>
</protein>
<dbReference type="HOGENOM" id="CLU_027870_3_0_6"/>
<dbReference type="STRING" id="1217705.F900_01883"/>
<dbReference type="EMBL" id="APRP01000018">
    <property type="protein sequence ID" value="ENX00899.1"/>
    <property type="molecule type" value="Genomic_DNA"/>
</dbReference>
<evidence type="ECO:0000256" key="1">
    <source>
        <dbReference type="SAM" id="MobiDB-lite"/>
    </source>
</evidence>
<dbReference type="eggNOG" id="COG5511">
    <property type="taxonomic scope" value="Bacteria"/>
</dbReference>
<evidence type="ECO:0000313" key="3">
    <source>
        <dbReference type="Proteomes" id="UP000013248"/>
    </source>
</evidence>
<dbReference type="GO" id="GO:0019068">
    <property type="term" value="P:virion assembly"/>
    <property type="evidence" value="ECO:0007669"/>
    <property type="project" value="InterPro"/>
</dbReference>
<sequence length="559" mass="62526">MATKNDSSTVRILDVHGNPIVQKTKALAGNEGFYSSPYDAAGYASEHTAGWQPSLGSPDGELNMYRDRIVSRARDLVRNDGWANAAVTRTLDNVIGPEFRPLSKPDYYGLQQVTGVKGFDHEWAEEFGRAVDAYWRLWANDVNRYCDVERCLTVSQMIYLAFRHKIIDGDSLAYLKWCPEKVGYGKAYFATTIQVIDPDRLSNPNYQFDQRYLRGGVEINDDGAPIAYHIRKAHQGDWFNADKSVEWDRIEKETDWGRPIIVHDFDHDRASQHRGGNGILTPVLERLKMLIKYDGTELDAAIVNAIFGAYITSPFDQGLVEEAMGGFGDDVAGGLMAYQNFRADYHASSRTKLGGVRMPILAPGESINTVSAQRPNSNFASFESAVLRNVAAGTGMSAQQISQNWSEVNYSSYRAAMLEAWKTFNRRRSFFSTGFCQPLFSAWLEEAFEIGNLPLPAGAPDFVQYRSLYGRCKWMGPGRGYVDDVKEKQGAILGMDAGLTTLEKEAAQLDGADYREILDQRANEVRMFKERDLPLPKWTGEGEASDPPAKQQTSLPEAD</sequence>
<dbReference type="AlphaFoldDB" id="N9LXA8"/>
<dbReference type="Proteomes" id="UP000013248">
    <property type="component" value="Unassembled WGS sequence"/>
</dbReference>
<organism evidence="2 3">
    <name type="scientific">Acinetobacter modestus</name>
    <dbReference type="NCBI Taxonomy" id="1776740"/>
    <lineage>
        <taxon>Bacteria</taxon>
        <taxon>Pseudomonadati</taxon>
        <taxon>Pseudomonadota</taxon>
        <taxon>Gammaproteobacteria</taxon>
        <taxon>Moraxellales</taxon>
        <taxon>Moraxellaceae</taxon>
        <taxon>Acinetobacter</taxon>
    </lineage>
</organism>
<evidence type="ECO:0000313" key="2">
    <source>
        <dbReference type="EMBL" id="ENX00899.1"/>
    </source>
</evidence>
<accession>N9LXA8</accession>
<feature type="compositionally biased region" description="Polar residues" evidence="1">
    <location>
        <begin position="550"/>
        <end position="559"/>
    </location>
</feature>
<dbReference type="GO" id="GO:0005198">
    <property type="term" value="F:structural molecule activity"/>
    <property type="evidence" value="ECO:0007669"/>
    <property type="project" value="InterPro"/>
</dbReference>
<dbReference type="RefSeq" id="WP_005216966.1">
    <property type="nucleotide sequence ID" value="NZ_KB850089.1"/>
</dbReference>
<comment type="caution">
    <text evidence="2">The sequence shown here is derived from an EMBL/GenBank/DDBJ whole genome shotgun (WGS) entry which is preliminary data.</text>
</comment>
<dbReference type="InterPro" id="IPR006429">
    <property type="entry name" value="Phage_lambda_portal"/>
</dbReference>
<dbReference type="NCBIfam" id="TIGR01539">
    <property type="entry name" value="portal_lambda"/>
    <property type="match status" value="1"/>
</dbReference>
<gene>
    <name evidence="2" type="ORF">F900_01883</name>
</gene>
<feature type="region of interest" description="Disordered" evidence="1">
    <location>
        <begin position="533"/>
        <end position="559"/>
    </location>
</feature>
<name>N9LXA8_9GAMM</name>